<dbReference type="PANTHER" id="PTHR45691:SF6">
    <property type="entry name" value="PROTEIN DIAPHANOUS"/>
    <property type="match status" value="1"/>
</dbReference>
<dbReference type="PANTHER" id="PTHR45691">
    <property type="entry name" value="PROTEIN DIAPHANOUS"/>
    <property type="match status" value="1"/>
</dbReference>
<evidence type="ECO:0000313" key="2">
    <source>
        <dbReference type="Proteomes" id="UP001482620"/>
    </source>
</evidence>
<dbReference type="InterPro" id="IPR051412">
    <property type="entry name" value="Formin_Homology_Diaphanous_sf"/>
</dbReference>
<keyword evidence="2" id="KW-1185">Reference proteome</keyword>
<reference evidence="1 2" key="1">
    <citation type="submission" date="2021-06" db="EMBL/GenBank/DDBJ databases">
        <authorList>
            <person name="Palmer J.M."/>
        </authorList>
    </citation>
    <scope>NUCLEOTIDE SEQUENCE [LARGE SCALE GENOMIC DNA]</scope>
    <source>
        <strain evidence="2">if_2019</strain>
        <tissue evidence="1">Muscle</tissue>
    </source>
</reference>
<gene>
    <name evidence="1" type="ORF">ILYODFUR_001080</name>
</gene>
<accession>A0ABV0UMX9</accession>
<dbReference type="Proteomes" id="UP001482620">
    <property type="component" value="Unassembled WGS sequence"/>
</dbReference>
<organism evidence="1 2">
    <name type="scientific">Ilyodon furcidens</name>
    <name type="common">goldbreast splitfin</name>
    <dbReference type="NCBI Taxonomy" id="33524"/>
    <lineage>
        <taxon>Eukaryota</taxon>
        <taxon>Metazoa</taxon>
        <taxon>Chordata</taxon>
        <taxon>Craniata</taxon>
        <taxon>Vertebrata</taxon>
        <taxon>Euteleostomi</taxon>
        <taxon>Actinopterygii</taxon>
        <taxon>Neopterygii</taxon>
        <taxon>Teleostei</taxon>
        <taxon>Neoteleostei</taxon>
        <taxon>Acanthomorphata</taxon>
        <taxon>Ovalentaria</taxon>
        <taxon>Atherinomorphae</taxon>
        <taxon>Cyprinodontiformes</taxon>
        <taxon>Goodeidae</taxon>
        <taxon>Ilyodon</taxon>
    </lineage>
</organism>
<sequence>MSSVNYQDSRSSVSNKELIEEFDLILAEKGVKSENIVPIDWDIVEDLLREMISPSPPPLPRPPLPPVIPAPPQITACYEKSDIWMSSGNENDSESSVSDKDPMEEFAWILTEKEELLENLVPTDWDIVEDLLREKISPSPPLIVSDPPQFTSCNENSDIRMSSVNYQDSRSSVSNKELIEEFDLILAEKGVKSENIVPIDWDIVEDLLREMISPSPPPLPRPPLPPVIPAPPQITACYEKSDIWMSSGNENDSESSVSDKDPMEEFAWILTEKEELLENLVPTDWDIVEDLLREKISPSPPLIVSDPPQFTSCNENSDIRMSSGNDEDSENFDSMKELMEDFHWIMGEEIKFENMVPTDWDNIQDRFREKVSPPPPPSPALPPCPSPPNVISAPPEFSINTNIVVSQSGDQYYMFRPPPPTFTPLASPAPPRPPVILAPPQLRVTHGNSDIRMNSVNDQVLRSSASNKELIEDAECLPPEKRLKFGSMVSTDWTITDEFLGKKVVSPPPSSSPPPAMPAPPQFNINTNIVVSQDGVQNCMFWPPPPTFTPRAALPCPPVIPAPSGSNCNNNIVFSLGGDHGHMFWPPPPTFTPHPAPYIPAPPPRPPVIPAPPGSKCNNNIVFSVGGDHGHMFWPPPPTFTPHPAPYIPAPPPRPPVIPAPSGSNCNNNTVFSLEGDHGHMFRPPPPIVKPHAAPHIPAPLPRHPVIPAPSGSNCNNNTVFSLGGDHGHMFRPLPPTFTPRAPPPLVLPAKPQSMIRPHSADSQSGRYGNILHQPAGGAHSQGQILNSLPIVQLPKNVILEPLGLLNGEVLYGAVPPPPLLNSCNS</sequence>
<comment type="caution">
    <text evidence="1">The sequence shown here is derived from an EMBL/GenBank/DDBJ whole genome shotgun (WGS) entry which is preliminary data.</text>
</comment>
<dbReference type="EMBL" id="JAHRIQ010081144">
    <property type="protein sequence ID" value="MEQ2246588.1"/>
    <property type="molecule type" value="Genomic_DNA"/>
</dbReference>
<proteinExistence type="predicted"/>
<feature type="non-terminal residue" evidence="1">
    <location>
        <position position="826"/>
    </location>
</feature>
<name>A0ABV0UMX9_9TELE</name>
<protein>
    <submittedName>
        <fullName evidence="1">Uncharacterized protein</fullName>
    </submittedName>
</protein>
<evidence type="ECO:0000313" key="1">
    <source>
        <dbReference type="EMBL" id="MEQ2246588.1"/>
    </source>
</evidence>